<dbReference type="EC" id="1.1.1.133" evidence="3 6"/>
<dbReference type="PANTHER" id="PTHR10491:SF4">
    <property type="entry name" value="METHIONINE ADENOSYLTRANSFERASE 2 SUBUNIT BETA"/>
    <property type="match status" value="1"/>
</dbReference>
<evidence type="ECO:0000256" key="5">
    <source>
        <dbReference type="ARBA" id="ARBA00048200"/>
    </source>
</evidence>
<dbReference type="Gene3D" id="3.90.25.10">
    <property type="entry name" value="UDP-galactose 4-epimerase, domain 1"/>
    <property type="match status" value="1"/>
</dbReference>
<evidence type="ECO:0000256" key="2">
    <source>
        <dbReference type="ARBA" id="ARBA00010944"/>
    </source>
</evidence>
<proteinExistence type="inferred from homology"/>
<dbReference type="Proteomes" id="UP000663281">
    <property type="component" value="Chromosome"/>
</dbReference>
<reference evidence="8 9" key="1">
    <citation type="submission" date="2021-03" db="EMBL/GenBank/DDBJ databases">
        <title>Novel species identification of genus Shewanella.</title>
        <authorList>
            <person name="Liu G."/>
            <person name="Zhang Q."/>
        </authorList>
    </citation>
    <scope>NUCLEOTIDE SEQUENCE [LARGE SCALE GENOMIC DNA]</scope>
    <source>
        <strain evidence="8 9">FJAT-53726</strain>
    </source>
</reference>
<comment type="catalytic activity">
    <reaction evidence="5 6">
        <text>dTDP-beta-L-rhamnose + NADP(+) = dTDP-4-dehydro-beta-L-rhamnose + NADPH + H(+)</text>
        <dbReference type="Rhea" id="RHEA:21796"/>
        <dbReference type="ChEBI" id="CHEBI:15378"/>
        <dbReference type="ChEBI" id="CHEBI:57510"/>
        <dbReference type="ChEBI" id="CHEBI:57783"/>
        <dbReference type="ChEBI" id="CHEBI:58349"/>
        <dbReference type="ChEBI" id="CHEBI:62830"/>
        <dbReference type="EC" id="1.1.1.133"/>
    </reaction>
</comment>
<dbReference type="KEGG" id="scyp:JYB88_11605"/>
<dbReference type="CDD" id="cd05254">
    <property type="entry name" value="dTDP_HR_like_SDR_e"/>
    <property type="match status" value="1"/>
</dbReference>
<evidence type="ECO:0000256" key="3">
    <source>
        <dbReference type="ARBA" id="ARBA00012929"/>
    </source>
</evidence>
<evidence type="ECO:0000256" key="4">
    <source>
        <dbReference type="ARBA" id="ARBA00017099"/>
    </source>
</evidence>
<comment type="function">
    <text evidence="6">Catalyzes the reduction of dTDP-6-deoxy-L-lyxo-4-hexulose to yield dTDP-L-rhamnose.</text>
</comment>
<evidence type="ECO:0000259" key="7">
    <source>
        <dbReference type="Pfam" id="PF04321"/>
    </source>
</evidence>
<dbReference type="GO" id="GO:0008831">
    <property type="term" value="F:dTDP-4-dehydrorhamnose reductase activity"/>
    <property type="evidence" value="ECO:0007669"/>
    <property type="project" value="UniProtKB-EC"/>
</dbReference>
<comment type="pathway">
    <text evidence="1 6">Carbohydrate biosynthesis; dTDP-L-rhamnose biosynthesis.</text>
</comment>
<dbReference type="NCBIfam" id="TIGR01214">
    <property type="entry name" value="rmlD"/>
    <property type="match status" value="1"/>
</dbReference>
<organism evidence="8 9">
    <name type="scientific">Shewanella cyperi</name>
    <dbReference type="NCBI Taxonomy" id="2814292"/>
    <lineage>
        <taxon>Bacteria</taxon>
        <taxon>Pseudomonadati</taxon>
        <taxon>Pseudomonadota</taxon>
        <taxon>Gammaproteobacteria</taxon>
        <taxon>Alteromonadales</taxon>
        <taxon>Shewanellaceae</taxon>
        <taxon>Shewanella</taxon>
    </lineage>
</organism>
<keyword evidence="6" id="KW-0521">NADP</keyword>
<comment type="similarity">
    <text evidence="2 6">Belongs to the dTDP-4-dehydrorhamnose reductase family.</text>
</comment>
<evidence type="ECO:0000256" key="6">
    <source>
        <dbReference type="RuleBase" id="RU364082"/>
    </source>
</evidence>
<dbReference type="Pfam" id="PF04321">
    <property type="entry name" value="RmlD_sub_bind"/>
    <property type="match status" value="1"/>
</dbReference>
<dbReference type="AlphaFoldDB" id="A0A974XKH0"/>
<dbReference type="InterPro" id="IPR005913">
    <property type="entry name" value="dTDP_dehydrorham_reduct"/>
</dbReference>
<protein>
    <recommendedName>
        <fullName evidence="4 6">dTDP-4-dehydrorhamnose reductase</fullName>
        <ecNumber evidence="3 6">1.1.1.133</ecNumber>
    </recommendedName>
</protein>
<dbReference type="InterPro" id="IPR036291">
    <property type="entry name" value="NAD(P)-bd_dom_sf"/>
</dbReference>
<dbReference type="PANTHER" id="PTHR10491">
    <property type="entry name" value="DTDP-4-DEHYDRORHAMNOSE REDUCTASE"/>
    <property type="match status" value="1"/>
</dbReference>
<dbReference type="InterPro" id="IPR029903">
    <property type="entry name" value="RmlD-like-bd"/>
</dbReference>
<comment type="cofactor">
    <cofactor evidence="6">
        <name>Mg(2+)</name>
        <dbReference type="ChEBI" id="CHEBI:18420"/>
    </cofactor>
    <text evidence="6">Binds 1 Mg(2+) ion per monomer.</text>
</comment>
<accession>A0A974XKH0</accession>
<evidence type="ECO:0000256" key="1">
    <source>
        <dbReference type="ARBA" id="ARBA00004781"/>
    </source>
</evidence>
<keyword evidence="9" id="KW-1185">Reference proteome</keyword>
<sequence>MKVLITGGNGQVAKALQQTMPGEWQSVAPGHAELDITNAKSVEACIAVVRPDVVINCAAYTAVDLAEQNSEHCYAVNRDGAAIIAETTAEAGIPLVHISTDYVFDGCKKGSYTEDDLPAPLSVYGKSKLAGEQAVMAVNPRHIILRTSWVFAAEGNNFVSTMVRLGKASLAGDGKVLAIVADQRGGPTPATELARSIWTIVDRIANDEVHWGIYHYSGAPSVSWYEFAMQIFRVATTLSVLPAMPLLRPITSAEFGAKAARPLNSCLDCSKMQRAFSLHTPDWPRELEDVLKARKNRL</sequence>
<feature type="domain" description="RmlD-like substrate binding" evidence="7">
    <location>
        <begin position="1"/>
        <end position="293"/>
    </location>
</feature>
<name>A0A974XKH0_9GAMM</name>
<dbReference type="Gene3D" id="3.40.50.720">
    <property type="entry name" value="NAD(P)-binding Rossmann-like Domain"/>
    <property type="match status" value="1"/>
</dbReference>
<evidence type="ECO:0000313" key="8">
    <source>
        <dbReference type="EMBL" id="QSX28903.1"/>
    </source>
</evidence>
<dbReference type="SUPFAM" id="SSF51735">
    <property type="entry name" value="NAD(P)-binding Rossmann-fold domains"/>
    <property type="match status" value="1"/>
</dbReference>
<dbReference type="RefSeq" id="WP_207324221.1">
    <property type="nucleotide sequence ID" value="NZ_CP071504.1"/>
</dbReference>
<dbReference type="EMBL" id="CP071504">
    <property type="protein sequence ID" value="QSX28903.1"/>
    <property type="molecule type" value="Genomic_DNA"/>
</dbReference>
<keyword evidence="6 8" id="KW-0560">Oxidoreductase</keyword>
<evidence type="ECO:0000313" key="9">
    <source>
        <dbReference type="Proteomes" id="UP000663281"/>
    </source>
</evidence>
<gene>
    <name evidence="8" type="primary">rfbD</name>
    <name evidence="8" type="ORF">JYB88_11605</name>
</gene>